<comment type="caution">
    <text evidence="3">The sequence shown here is derived from an EMBL/GenBank/DDBJ whole genome shotgun (WGS) entry which is preliminary data.</text>
</comment>
<dbReference type="GO" id="GO:0005935">
    <property type="term" value="C:cellular bud neck"/>
    <property type="evidence" value="ECO:0007669"/>
    <property type="project" value="TreeGrafter"/>
</dbReference>
<keyword evidence="2" id="KW-0472">Membrane</keyword>
<keyword evidence="4" id="KW-1185">Reference proteome</keyword>
<sequence length="537" mass="57152">MPAIDVAMQRSLKEGFLELLAASLRPALERRDIQGQITDVKTAFSSWDNCMKATYCKWPVIAIIIIGGLMIFSVVWCIISRSKYLDEPFIPPQHQPYKSQPPMDPRAGPFAASPIAYAAPKPAVPDLPQYAEFDVSKKDHEDALPAMPQWEGPGSKKVKVAVEEEAVELSNLKPEASTAQNVPLMAGGVSGPASPSRSPDRRSPYGPPPAAGSGYFPPAGNNGNGNPYGQNSQSGYGRGATTGAEPGYGMAAGNVGPGRRYNDGGYEDEQGYPAPVPQGSDYGQGSPYDNYNTPPAQGYGHAGRGNPMGGGYPQDPTRRSPAPQPDYGGPEDYDGQASYPGAYDSRPNNDREFSSDSTRPLHAPQRQYSHDVMPTPPQGPQTNGGFDFGSGYSRPPVAGGNSYRQGSPALPEQQQSSYGRADNFRQASPPVLEQQQSGYNRSLVTGGNNYRQASPSVPEHQQSGYNMGPAAGGNNYRQPSPVMPDQQQQSGYGRAPPAAGGNNYRQPSPVAAEQPAGYPGYKAYQPSSGGQQGWTGL</sequence>
<dbReference type="PANTHER" id="PTHR40018:SF1">
    <property type="entry name" value="[PSI+] INDUCTION PROTEIN 2"/>
    <property type="match status" value="1"/>
</dbReference>
<keyword evidence="2" id="KW-1133">Transmembrane helix</keyword>
<feature type="transmembrane region" description="Helical" evidence="2">
    <location>
        <begin position="58"/>
        <end position="79"/>
    </location>
</feature>
<feature type="region of interest" description="Disordered" evidence="1">
    <location>
        <begin position="171"/>
        <end position="537"/>
    </location>
</feature>
<reference evidence="3" key="1">
    <citation type="journal article" date="2023" name="Mol. Phylogenet. Evol.">
        <title>Genome-scale phylogeny and comparative genomics of the fungal order Sordariales.</title>
        <authorList>
            <person name="Hensen N."/>
            <person name="Bonometti L."/>
            <person name="Westerberg I."/>
            <person name="Brannstrom I.O."/>
            <person name="Guillou S."/>
            <person name="Cros-Aarteil S."/>
            <person name="Calhoun S."/>
            <person name="Haridas S."/>
            <person name="Kuo A."/>
            <person name="Mondo S."/>
            <person name="Pangilinan J."/>
            <person name="Riley R."/>
            <person name="LaButti K."/>
            <person name="Andreopoulos B."/>
            <person name="Lipzen A."/>
            <person name="Chen C."/>
            <person name="Yan M."/>
            <person name="Daum C."/>
            <person name="Ng V."/>
            <person name="Clum A."/>
            <person name="Steindorff A."/>
            <person name="Ohm R.A."/>
            <person name="Martin F."/>
            <person name="Silar P."/>
            <person name="Natvig D.O."/>
            <person name="Lalanne C."/>
            <person name="Gautier V."/>
            <person name="Ament-Velasquez S.L."/>
            <person name="Kruys A."/>
            <person name="Hutchinson M.I."/>
            <person name="Powell A.J."/>
            <person name="Barry K."/>
            <person name="Miller A.N."/>
            <person name="Grigoriev I.V."/>
            <person name="Debuchy R."/>
            <person name="Gladieux P."/>
            <person name="Hiltunen Thoren M."/>
            <person name="Johannesson H."/>
        </authorList>
    </citation>
    <scope>NUCLEOTIDE SEQUENCE</scope>
    <source>
        <strain evidence="3">SMH4131-1</strain>
    </source>
</reference>
<feature type="compositionally biased region" description="Polar residues" evidence="1">
    <location>
        <begin position="281"/>
        <end position="295"/>
    </location>
</feature>
<dbReference type="GO" id="GO:0005886">
    <property type="term" value="C:plasma membrane"/>
    <property type="evidence" value="ECO:0007669"/>
    <property type="project" value="TreeGrafter"/>
</dbReference>
<dbReference type="InterPro" id="IPR037504">
    <property type="entry name" value="PSI_induc_2"/>
</dbReference>
<feature type="compositionally biased region" description="Gly residues" evidence="1">
    <location>
        <begin position="300"/>
        <end position="312"/>
    </location>
</feature>
<dbReference type="Proteomes" id="UP001286456">
    <property type="component" value="Unassembled WGS sequence"/>
</dbReference>
<evidence type="ECO:0008006" key="5">
    <source>
        <dbReference type="Google" id="ProtNLM"/>
    </source>
</evidence>
<feature type="compositionally biased region" description="Low complexity" evidence="1">
    <location>
        <begin position="211"/>
        <end position="235"/>
    </location>
</feature>
<protein>
    <recommendedName>
        <fullName evidence="5">Fibroin-3</fullName>
    </recommendedName>
</protein>
<dbReference type="PANTHER" id="PTHR40018">
    <property type="entry name" value="[PSI+] INDUCTION PROTEIN 2"/>
    <property type="match status" value="1"/>
</dbReference>
<reference evidence="3" key="2">
    <citation type="submission" date="2023-06" db="EMBL/GenBank/DDBJ databases">
        <authorList>
            <consortium name="Lawrence Berkeley National Laboratory"/>
            <person name="Haridas S."/>
            <person name="Hensen N."/>
            <person name="Bonometti L."/>
            <person name="Westerberg I."/>
            <person name="Brannstrom I.O."/>
            <person name="Guillou S."/>
            <person name="Cros-Aarteil S."/>
            <person name="Calhoun S."/>
            <person name="Kuo A."/>
            <person name="Mondo S."/>
            <person name="Pangilinan J."/>
            <person name="Riley R."/>
            <person name="Labutti K."/>
            <person name="Andreopoulos B."/>
            <person name="Lipzen A."/>
            <person name="Chen C."/>
            <person name="Yanf M."/>
            <person name="Daum C."/>
            <person name="Ng V."/>
            <person name="Clum A."/>
            <person name="Steindorff A."/>
            <person name="Ohm R."/>
            <person name="Martin F."/>
            <person name="Silar P."/>
            <person name="Natvig D."/>
            <person name="Lalanne C."/>
            <person name="Gautier V."/>
            <person name="Ament-Velasquez S.L."/>
            <person name="Kruys A."/>
            <person name="Hutchinson M.I."/>
            <person name="Powell A.J."/>
            <person name="Barry K."/>
            <person name="Miller A.N."/>
            <person name="Grigoriev I.V."/>
            <person name="Debuchy R."/>
            <person name="Gladieux P."/>
            <person name="Thoren M.H."/>
            <person name="Johannesson H."/>
        </authorList>
    </citation>
    <scope>NUCLEOTIDE SEQUENCE</scope>
    <source>
        <strain evidence="3">SMH4131-1</strain>
    </source>
</reference>
<feature type="compositionally biased region" description="Polar residues" evidence="1">
    <location>
        <begin position="433"/>
        <end position="465"/>
    </location>
</feature>
<dbReference type="AlphaFoldDB" id="A0AAE0MN49"/>
<accession>A0AAE0MN49</accession>
<name>A0AAE0MN49_9PEZI</name>
<evidence type="ECO:0000313" key="3">
    <source>
        <dbReference type="EMBL" id="KAK3337234.1"/>
    </source>
</evidence>
<gene>
    <name evidence="3" type="ORF">B0T19DRAFT_396877</name>
</gene>
<proteinExistence type="predicted"/>
<evidence type="ECO:0000256" key="2">
    <source>
        <dbReference type="SAM" id="Phobius"/>
    </source>
</evidence>
<organism evidence="3 4">
    <name type="scientific">Cercophora scortea</name>
    <dbReference type="NCBI Taxonomy" id="314031"/>
    <lineage>
        <taxon>Eukaryota</taxon>
        <taxon>Fungi</taxon>
        <taxon>Dikarya</taxon>
        <taxon>Ascomycota</taxon>
        <taxon>Pezizomycotina</taxon>
        <taxon>Sordariomycetes</taxon>
        <taxon>Sordariomycetidae</taxon>
        <taxon>Sordariales</taxon>
        <taxon>Lasiosphaeriaceae</taxon>
        <taxon>Cercophora</taxon>
    </lineage>
</organism>
<dbReference type="EMBL" id="JAUEPO010000001">
    <property type="protein sequence ID" value="KAK3337234.1"/>
    <property type="molecule type" value="Genomic_DNA"/>
</dbReference>
<evidence type="ECO:0000313" key="4">
    <source>
        <dbReference type="Proteomes" id="UP001286456"/>
    </source>
</evidence>
<evidence type="ECO:0000256" key="1">
    <source>
        <dbReference type="SAM" id="MobiDB-lite"/>
    </source>
</evidence>
<keyword evidence="2" id="KW-0812">Transmembrane</keyword>